<accession>A0A6G0QGM7</accession>
<name>A0A6G0QGM7_9STRA</name>
<feature type="compositionally biased region" description="Low complexity" evidence="1">
    <location>
        <begin position="47"/>
        <end position="57"/>
    </location>
</feature>
<proteinExistence type="predicted"/>
<dbReference type="AlphaFoldDB" id="A0A6G0QGM7"/>
<evidence type="ECO:0000256" key="1">
    <source>
        <dbReference type="SAM" id="MobiDB-lite"/>
    </source>
</evidence>
<comment type="caution">
    <text evidence="2">The sequence shown here is derived from an EMBL/GenBank/DDBJ whole genome shotgun (WGS) entry which is preliminary data.</text>
</comment>
<feature type="region of interest" description="Disordered" evidence="1">
    <location>
        <begin position="27"/>
        <end position="57"/>
    </location>
</feature>
<organism evidence="2 3">
    <name type="scientific">Phytophthora fragariae</name>
    <dbReference type="NCBI Taxonomy" id="53985"/>
    <lineage>
        <taxon>Eukaryota</taxon>
        <taxon>Sar</taxon>
        <taxon>Stramenopiles</taxon>
        <taxon>Oomycota</taxon>
        <taxon>Peronosporomycetes</taxon>
        <taxon>Peronosporales</taxon>
        <taxon>Peronosporaceae</taxon>
        <taxon>Phytophthora</taxon>
    </lineage>
</organism>
<dbReference type="Proteomes" id="UP000486351">
    <property type="component" value="Unassembled WGS sequence"/>
</dbReference>
<protein>
    <submittedName>
        <fullName evidence="2">Uncharacterized protein</fullName>
    </submittedName>
</protein>
<sequence>MARRRQWPSGHAPRQFVHLVVPLLSGVPSVNRSHGTPKPSAAPPPSSSATSTIAALV</sequence>
<gene>
    <name evidence="2" type="ORF">PF008_g26880</name>
</gene>
<evidence type="ECO:0000313" key="2">
    <source>
        <dbReference type="EMBL" id="KAE9285586.1"/>
    </source>
</evidence>
<dbReference type="EMBL" id="QXFY01003392">
    <property type="protein sequence ID" value="KAE9285586.1"/>
    <property type="molecule type" value="Genomic_DNA"/>
</dbReference>
<reference evidence="2 3" key="1">
    <citation type="submission" date="2018-09" db="EMBL/GenBank/DDBJ databases">
        <title>Genomic investigation of the strawberry pathogen Phytophthora fragariae indicates pathogenicity is determined by transcriptional variation in three key races.</title>
        <authorList>
            <person name="Adams T.M."/>
            <person name="Armitage A.D."/>
            <person name="Sobczyk M.K."/>
            <person name="Bates H.J."/>
            <person name="Dunwell J.M."/>
            <person name="Nellist C.F."/>
            <person name="Harrison R.J."/>
        </authorList>
    </citation>
    <scope>NUCLEOTIDE SEQUENCE [LARGE SCALE GENOMIC DNA]</scope>
    <source>
        <strain evidence="2 3">NOV-77</strain>
    </source>
</reference>
<evidence type="ECO:0000313" key="3">
    <source>
        <dbReference type="Proteomes" id="UP000486351"/>
    </source>
</evidence>